<sequence>MEFRSVHQLNADLARWSETLPRDIDLVVGIPRSGMLAATMLALHLHKPLADLDGLVAGRVLGGGARIGRGADPGQIIADARRILVLDDSTNRGGAIREAKARVATATHLEGRLVWGAPYAATGAAEGVLDHWYEKVSRPRVFEWNVLHHSGLVDACVDLDGVVLGVATTSPLPHHPRLVPGAQVGWLVTRRPEAERAELERWLAEHAVRFRHLVMASPAPSGQTGRPEGLPRPDAQGKAALYTRTDAWLFVEEDLDQARTVADAARRPVYCAGARAMVYPGTPLGGRPRPADAARWRWREGLRMQRKRAQAWRRRARGLVGRGPSSSKR</sequence>
<evidence type="ECO:0000313" key="2">
    <source>
        <dbReference type="EMBL" id="MBO1752659.1"/>
    </source>
</evidence>
<evidence type="ECO:0000313" key="3">
    <source>
        <dbReference type="Proteomes" id="UP000664209"/>
    </source>
</evidence>
<proteinExistence type="predicted"/>
<feature type="region of interest" description="Disordered" evidence="1">
    <location>
        <begin position="307"/>
        <end position="329"/>
    </location>
</feature>
<comment type="caution">
    <text evidence="2">The sequence shown here is derived from an EMBL/GenBank/DDBJ whole genome shotgun (WGS) entry which is preliminary data.</text>
</comment>
<protein>
    <submittedName>
        <fullName evidence="2">Phosphoribosyltransferase</fullName>
    </submittedName>
</protein>
<evidence type="ECO:0000256" key="1">
    <source>
        <dbReference type="SAM" id="MobiDB-lite"/>
    </source>
</evidence>
<feature type="region of interest" description="Disordered" evidence="1">
    <location>
        <begin position="216"/>
        <end position="235"/>
    </location>
</feature>
<dbReference type="InterPro" id="IPR000836">
    <property type="entry name" value="PRTase_dom"/>
</dbReference>
<reference evidence="2" key="1">
    <citation type="submission" date="2021-03" db="EMBL/GenBank/DDBJ databases">
        <title>Actinotalea soli sp. nov., isolated from soil.</title>
        <authorList>
            <person name="Ping W."/>
            <person name="Zhang J."/>
        </authorList>
    </citation>
    <scope>NUCLEOTIDE SEQUENCE</scope>
    <source>
        <strain evidence="2">BY-33</strain>
    </source>
</reference>
<dbReference type="RefSeq" id="WP_208056350.1">
    <property type="nucleotide sequence ID" value="NZ_JAGEMK010000007.1"/>
</dbReference>
<dbReference type="Proteomes" id="UP000664209">
    <property type="component" value="Unassembled WGS sequence"/>
</dbReference>
<keyword evidence="3" id="KW-1185">Reference proteome</keyword>
<dbReference type="CDD" id="cd06223">
    <property type="entry name" value="PRTases_typeI"/>
    <property type="match status" value="1"/>
</dbReference>
<keyword evidence="2" id="KW-0808">Transferase</keyword>
<keyword evidence="2" id="KW-0328">Glycosyltransferase</keyword>
<accession>A0A939LV31</accession>
<dbReference type="EMBL" id="JAGEMK010000007">
    <property type="protein sequence ID" value="MBO1752659.1"/>
    <property type="molecule type" value="Genomic_DNA"/>
</dbReference>
<dbReference type="InterPro" id="IPR029057">
    <property type="entry name" value="PRTase-like"/>
</dbReference>
<dbReference type="Gene3D" id="3.40.50.2020">
    <property type="match status" value="1"/>
</dbReference>
<dbReference type="SUPFAM" id="SSF53271">
    <property type="entry name" value="PRTase-like"/>
    <property type="match status" value="1"/>
</dbReference>
<name>A0A939LV31_9CELL</name>
<feature type="compositionally biased region" description="Basic residues" evidence="1">
    <location>
        <begin position="307"/>
        <end position="317"/>
    </location>
</feature>
<dbReference type="GO" id="GO:0016757">
    <property type="term" value="F:glycosyltransferase activity"/>
    <property type="evidence" value="ECO:0007669"/>
    <property type="project" value="UniProtKB-KW"/>
</dbReference>
<dbReference type="AlphaFoldDB" id="A0A939LV31"/>
<organism evidence="2 3">
    <name type="scientific">Actinotalea soli</name>
    <dbReference type="NCBI Taxonomy" id="2819234"/>
    <lineage>
        <taxon>Bacteria</taxon>
        <taxon>Bacillati</taxon>
        <taxon>Actinomycetota</taxon>
        <taxon>Actinomycetes</taxon>
        <taxon>Micrococcales</taxon>
        <taxon>Cellulomonadaceae</taxon>
        <taxon>Actinotalea</taxon>
    </lineage>
</organism>
<gene>
    <name evidence="2" type="ORF">J4G33_12670</name>
</gene>